<evidence type="ECO:0000313" key="4">
    <source>
        <dbReference type="Proteomes" id="UP000233553"/>
    </source>
</evidence>
<accession>A0A2N0WDR8</accession>
<dbReference type="EMBL" id="PISJ01000014">
    <property type="protein sequence ID" value="PKF32865.1"/>
    <property type="molecule type" value="Genomic_DNA"/>
</dbReference>
<evidence type="ECO:0000313" key="3">
    <source>
        <dbReference type="Proteomes" id="UP000013034"/>
    </source>
</evidence>
<gene>
    <name evidence="2" type="ORF">CW311_12545</name>
    <name evidence="1" type="ORF">F993_03301</name>
</gene>
<proteinExistence type="predicted"/>
<dbReference type="Proteomes" id="UP000233553">
    <property type="component" value="Unassembled WGS sequence"/>
</dbReference>
<dbReference type="Pfam" id="PF05159">
    <property type="entry name" value="Capsule_synth"/>
    <property type="match status" value="1"/>
</dbReference>
<dbReference type="CDD" id="cd16441">
    <property type="entry name" value="beta_Kdo_transferase_KpsS"/>
    <property type="match status" value="1"/>
</dbReference>
<protein>
    <recommendedName>
        <fullName evidence="5">Capsular biosynthesis protein</fullName>
    </recommendedName>
</protein>
<sequence>MSIYLDELLSAKKVVLLQGPIGSFFTDLSDWLTTKQIECFKVNFNAGDWRYYHSRPNIWHYRKKSTDFGAWLSEHIQQNQIDAIVCFGDCRFYHQQAHAVAQQLQIKFYVFEEGYIRPDYLTFEADGVNDFSNFKQLFLAENNQDAVELHRESSDNHYHLMLWSGFQYYLCWALLFWLYPFYRHHRGYNPVQEFGYWFMAMLRRFKNSLVEPKRFDAFIQQHSKNYFIYTLQVHNDSQVRVHSDYTDIRDCIVEILHSFAQHANPAHHLVLKHHPMDRGYRQYAQLIQDVSAKLGVEDRVHYFCDIHLPTLLKHSLGLVTINSTTGIQALYHHIPVKTLGRSLYDLPGLTVQGDLDAFWCNPIPPDEAYFHLFREKLIEITQLNGAYYGKNFWMK</sequence>
<reference evidence="1 3" key="1">
    <citation type="submission" date="2013-02" db="EMBL/GenBank/DDBJ databases">
        <title>The Genome Sequence of Acinetobacter sp. NIPH 809.</title>
        <authorList>
            <consortium name="The Broad Institute Genome Sequencing Platform"/>
            <consortium name="The Broad Institute Genome Sequencing Center for Infectious Disease"/>
            <person name="Cerqueira G."/>
            <person name="Feldgarden M."/>
            <person name="Courvalin P."/>
            <person name="Perichon B."/>
            <person name="Grillot-Courvalin C."/>
            <person name="Clermont D."/>
            <person name="Rocha E."/>
            <person name="Yoon E.-J."/>
            <person name="Nemec A."/>
            <person name="Walker B."/>
            <person name="Young S.K."/>
            <person name="Zeng Q."/>
            <person name="Gargeya S."/>
            <person name="Fitzgerald M."/>
            <person name="Haas B."/>
            <person name="Abouelleil A."/>
            <person name="Alvarado L."/>
            <person name="Arachchi H.M."/>
            <person name="Berlin A.M."/>
            <person name="Chapman S.B."/>
            <person name="Dewar J."/>
            <person name="Goldberg J."/>
            <person name="Griggs A."/>
            <person name="Gujja S."/>
            <person name="Hansen M."/>
            <person name="Howarth C."/>
            <person name="Imamovic A."/>
            <person name="Larimer J."/>
            <person name="McCowan C."/>
            <person name="Murphy C."/>
            <person name="Neiman D."/>
            <person name="Pearson M."/>
            <person name="Priest M."/>
            <person name="Roberts A."/>
            <person name="Saif S."/>
            <person name="Shea T."/>
            <person name="Sisk P."/>
            <person name="Sykes S."/>
            <person name="Wortman J."/>
            <person name="Nusbaum C."/>
            <person name="Birren B."/>
        </authorList>
    </citation>
    <scope>NUCLEOTIDE SEQUENCE [LARGE SCALE GENOMIC DNA]</scope>
    <source>
        <strain evidence="1 3">NIPH 809</strain>
    </source>
</reference>
<dbReference type="EMBL" id="APOI01000029">
    <property type="protein sequence ID" value="ENU22026.1"/>
    <property type="molecule type" value="Genomic_DNA"/>
</dbReference>
<comment type="caution">
    <text evidence="2">The sequence shown here is derived from an EMBL/GenBank/DDBJ whole genome shotgun (WGS) entry which is preliminary data.</text>
</comment>
<dbReference type="AlphaFoldDB" id="A0A2N0WDR8"/>
<dbReference type="InterPro" id="IPR007833">
    <property type="entry name" value="Capsule_polysaccharide_synth"/>
</dbReference>
<name>A0A2N0WDR8_9GAMM</name>
<dbReference type="GO" id="GO:0015774">
    <property type="term" value="P:polysaccharide transport"/>
    <property type="evidence" value="ECO:0007669"/>
    <property type="project" value="InterPro"/>
</dbReference>
<reference evidence="2 4" key="2">
    <citation type="submission" date="2017-12" db="EMBL/GenBank/DDBJ databases">
        <title>Draft Genome sequences of multiple microbial strains isolated from spacecraft associated surfaces.</title>
        <authorList>
            <person name="Seuylemezian A."/>
            <person name="Vaishampayan P."/>
            <person name="Venkateswaran K."/>
        </authorList>
    </citation>
    <scope>NUCLEOTIDE SEQUENCE [LARGE SCALE GENOMIC DNA]</scope>
    <source>
        <strain evidence="2 4">2P01AA</strain>
    </source>
</reference>
<evidence type="ECO:0008006" key="5">
    <source>
        <dbReference type="Google" id="ProtNLM"/>
    </source>
</evidence>
<dbReference type="RefSeq" id="WP_004656624.1">
    <property type="nucleotide sequence ID" value="NZ_CP158965.1"/>
</dbReference>
<organism evidence="2 4">
    <name type="scientific">Acinetobacter proteolyticus</name>
    <dbReference type="NCBI Taxonomy" id="1776741"/>
    <lineage>
        <taxon>Bacteria</taxon>
        <taxon>Pseudomonadati</taxon>
        <taxon>Pseudomonadota</taxon>
        <taxon>Gammaproteobacteria</taxon>
        <taxon>Moraxellales</taxon>
        <taxon>Moraxellaceae</taxon>
        <taxon>Acinetobacter</taxon>
    </lineage>
</organism>
<dbReference type="Proteomes" id="UP000013034">
    <property type="component" value="Unassembled WGS sequence"/>
</dbReference>
<keyword evidence="3" id="KW-1185">Reference proteome</keyword>
<evidence type="ECO:0000313" key="1">
    <source>
        <dbReference type="EMBL" id="ENU22026.1"/>
    </source>
</evidence>
<evidence type="ECO:0000313" key="2">
    <source>
        <dbReference type="EMBL" id="PKF32865.1"/>
    </source>
</evidence>
<dbReference type="GO" id="GO:0000271">
    <property type="term" value="P:polysaccharide biosynthetic process"/>
    <property type="evidence" value="ECO:0007669"/>
    <property type="project" value="InterPro"/>
</dbReference>